<keyword evidence="4" id="KW-0808">Transferase</keyword>
<comment type="subcellular location">
    <subcellularLocation>
        <location evidence="1">Cell membrane</location>
        <topology evidence="1">Multi-pass membrane protein</topology>
    </subcellularLocation>
</comment>
<feature type="transmembrane region" description="Helical" evidence="8">
    <location>
        <begin position="115"/>
        <end position="133"/>
    </location>
</feature>
<evidence type="ECO:0000256" key="6">
    <source>
        <dbReference type="ARBA" id="ARBA00022989"/>
    </source>
</evidence>
<dbReference type="RefSeq" id="WP_149860605.1">
    <property type="nucleotide sequence ID" value="NZ_VUOD01000004.1"/>
</dbReference>
<gene>
    <name evidence="10" type="ORF">F0415_07640</name>
</gene>
<keyword evidence="7 8" id="KW-0472">Membrane</keyword>
<keyword evidence="6 8" id="KW-1133">Transmembrane helix</keyword>
<evidence type="ECO:0000259" key="9">
    <source>
        <dbReference type="Pfam" id="PF13231"/>
    </source>
</evidence>
<feature type="transmembrane region" description="Helical" evidence="8">
    <location>
        <begin position="33"/>
        <end position="51"/>
    </location>
</feature>
<dbReference type="Proteomes" id="UP000322165">
    <property type="component" value="Unassembled WGS sequence"/>
</dbReference>
<name>A0A5B2ZAD4_9GAMM</name>
<feature type="transmembrane region" description="Helical" evidence="8">
    <location>
        <begin position="189"/>
        <end position="213"/>
    </location>
</feature>
<reference evidence="10 11" key="1">
    <citation type="submission" date="2019-09" db="EMBL/GenBank/DDBJ databases">
        <title>Arenimonas chukotkensis sp. nov., a bacterium isolated from Chukotka hot spring, Arctic region, Russia.</title>
        <authorList>
            <person name="Zayulina K.S."/>
            <person name="Prokofeva M.I."/>
            <person name="Elcheninov A.G."/>
            <person name="Novikov A."/>
            <person name="Kochetkova T.V."/>
            <person name="Kublanov I.V."/>
        </authorList>
    </citation>
    <scope>NUCLEOTIDE SEQUENCE [LARGE SCALE GENOMIC DNA]</scope>
    <source>
        <strain evidence="10 11">3729k</strain>
    </source>
</reference>
<comment type="caution">
    <text evidence="10">The sequence shown here is derived from an EMBL/GenBank/DDBJ whole genome shotgun (WGS) entry which is preliminary data.</text>
</comment>
<feature type="transmembrane region" description="Helical" evidence="8">
    <location>
        <begin position="319"/>
        <end position="337"/>
    </location>
</feature>
<dbReference type="EMBL" id="VUOD01000004">
    <property type="protein sequence ID" value="KAA2285106.1"/>
    <property type="molecule type" value="Genomic_DNA"/>
</dbReference>
<protein>
    <recommendedName>
        <fullName evidence="9">Glycosyltransferase RgtA/B/C/D-like domain-containing protein</fullName>
    </recommendedName>
</protein>
<dbReference type="InterPro" id="IPR050297">
    <property type="entry name" value="LipidA_mod_glycosyltrf_83"/>
</dbReference>
<evidence type="ECO:0000256" key="4">
    <source>
        <dbReference type="ARBA" id="ARBA00022679"/>
    </source>
</evidence>
<dbReference type="Pfam" id="PF13231">
    <property type="entry name" value="PMT_2"/>
    <property type="match status" value="1"/>
</dbReference>
<keyword evidence="11" id="KW-1185">Reference proteome</keyword>
<proteinExistence type="predicted"/>
<evidence type="ECO:0000256" key="3">
    <source>
        <dbReference type="ARBA" id="ARBA00022676"/>
    </source>
</evidence>
<feature type="transmembrane region" description="Helical" evidence="8">
    <location>
        <begin position="343"/>
        <end position="360"/>
    </location>
</feature>
<feature type="transmembrane region" description="Helical" evidence="8">
    <location>
        <begin position="367"/>
        <end position="388"/>
    </location>
</feature>
<dbReference type="PANTHER" id="PTHR33908:SF11">
    <property type="entry name" value="MEMBRANE PROTEIN"/>
    <property type="match status" value="1"/>
</dbReference>
<dbReference type="GO" id="GO:0009103">
    <property type="term" value="P:lipopolysaccharide biosynthetic process"/>
    <property type="evidence" value="ECO:0007669"/>
    <property type="project" value="UniProtKB-ARBA"/>
</dbReference>
<accession>A0A5B2ZAD4</accession>
<dbReference type="InterPro" id="IPR038731">
    <property type="entry name" value="RgtA/B/C-like"/>
</dbReference>
<keyword evidence="3" id="KW-0328">Glycosyltransferase</keyword>
<dbReference type="GO" id="GO:0005886">
    <property type="term" value="C:plasma membrane"/>
    <property type="evidence" value="ECO:0007669"/>
    <property type="project" value="UniProtKB-SubCell"/>
</dbReference>
<evidence type="ECO:0000313" key="10">
    <source>
        <dbReference type="EMBL" id="KAA2285106.1"/>
    </source>
</evidence>
<evidence type="ECO:0000313" key="11">
    <source>
        <dbReference type="Proteomes" id="UP000322165"/>
    </source>
</evidence>
<evidence type="ECO:0000256" key="2">
    <source>
        <dbReference type="ARBA" id="ARBA00022475"/>
    </source>
</evidence>
<sequence>MNDLYRPALHAVAPTDALSPAMNHRALPDAGATWWWLVGGVALMALLSLWLRPLLPVDETRYASVAWEMWRDGHFLLPTLEGEPYAHKPPLLFWLVHAGWALGGVNAVWPRLIGPLATLACLWLLARLGARLWPAHGQIGTTAGFLFLGSVFIALYGTAFMFDLPLLAMLCLGWIALHDAVRRGRWRDWLGFGLAFAAALLTKGPVAAVYLLPPLLALRLWAPPEAARLAWPRLLAALALALALPLAWLWLADRASGGELLRQVLGEQTLGRVRGDLGHPRPFHWYLPWLPLIALPWTLWPPAWRALRAGIVAGHDRGIRFLAVTLAGAFLVLSGISGKQVHYLIPLLALGALWLARGLADHAGARRLAILGLAFGMLLLLGAGLVLGSRYDLSDAGRHVGRQQQAGRAVAYVGNYQGEFGFLGRLRAPVAELRPDQASAWLAAHPEGLVVVRRKRLDLRGAPAPEYRQPYKTGELLMFRAGELARSGSGFREPDVPGDG</sequence>
<keyword evidence="2" id="KW-1003">Cell membrane</keyword>
<evidence type="ECO:0000256" key="5">
    <source>
        <dbReference type="ARBA" id="ARBA00022692"/>
    </source>
</evidence>
<reference evidence="10 11" key="2">
    <citation type="submission" date="2019-09" db="EMBL/GenBank/DDBJ databases">
        <authorList>
            <person name="Mazur A."/>
        </authorList>
    </citation>
    <scope>NUCLEOTIDE SEQUENCE [LARGE SCALE GENOMIC DNA]</scope>
    <source>
        <strain evidence="10 11">3729k</strain>
    </source>
</reference>
<feature type="transmembrane region" description="Helical" evidence="8">
    <location>
        <begin position="234"/>
        <end position="251"/>
    </location>
</feature>
<dbReference type="PANTHER" id="PTHR33908">
    <property type="entry name" value="MANNOSYLTRANSFERASE YKCB-RELATED"/>
    <property type="match status" value="1"/>
</dbReference>
<dbReference type="AlphaFoldDB" id="A0A5B2ZAD4"/>
<organism evidence="10 11">
    <name type="scientific">Arenimonas fontis</name>
    <dbReference type="NCBI Taxonomy" id="2608255"/>
    <lineage>
        <taxon>Bacteria</taxon>
        <taxon>Pseudomonadati</taxon>
        <taxon>Pseudomonadota</taxon>
        <taxon>Gammaproteobacteria</taxon>
        <taxon>Lysobacterales</taxon>
        <taxon>Lysobacteraceae</taxon>
        <taxon>Arenimonas</taxon>
    </lineage>
</organism>
<evidence type="ECO:0000256" key="7">
    <source>
        <dbReference type="ARBA" id="ARBA00023136"/>
    </source>
</evidence>
<feature type="transmembrane region" description="Helical" evidence="8">
    <location>
        <begin position="286"/>
        <end position="307"/>
    </location>
</feature>
<feature type="domain" description="Glycosyltransferase RgtA/B/C/D-like" evidence="9">
    <location>
        <begin position="87"/>
        <end position="247"/>
    </location>
</feature>
<keyword evidence="5 8" id="KW-0812">Transmembrane</keyword>
<dbReference type="GO" id="GO:0016763">
    <property type="term" value="F:pentosyltransferase activity"/>
    <property type="evidence" value="ECO:0007669"/>
    <property type="project" value="TreeGrafter"/>
</dbReference>
<feature type="transmembrane region" description="Helical" evidence="8">
    <location>
        <begin position="145"/>
        <end position="177"/>
    </location>
</feature>
<evidence type="ECO:0000256" key="1">
    <source>
        <dbReference type="ARBA" id="ARBA00004651"/>
    </source>
</evidence>
<evidence type="ECO:0000256" key="8">
    <source>
        <dbReference type="SAM" id="Phobius"/>
    </source>
</evidence>